<gene>
    <name evidence="1" type="ORF">A3B14_03575</name>
</gene>
<sequence length="70" mass="7486">MIGGLIVSTLIVTLSEAVPPGPVHVMVNVVFIVKNPEFTDPLKGIELSPSKKVLKFGPEIVQESVFVATQ</sequence>
<protein>
    <submittedName>
        <fullName evidence="1">Uncharacterized protein</fullName>
    </submittedName>
</protein>
<reference evidence="1 2" key="1">
    <citation type="journal article" date="2016" name="Nat. Commun.">
        <title>Thousands of microbial genomes shed light on interconnected biogeochemical processes in an aquifer system.</title>
        <authorList>
            <person name="Anantharaman K."/>
            <person name="Brown C.T."/>
            <person name="Hug L.A."/>
            <person name="Sharon I."/>
            <person name="Castelle C.J."/>
            <person name="Probst A.J."/>
            <person name="Thomas B.C."/>
            <person name="Singh A."/>
            <person name="Wilkins M.J."/>
            <person name="Karaoz U."/>
            <person name="Brodie E.L."/>
            <person name="Williams K.H."/>
            <person name="Hubbard S.S."/>
            <person name="Banfield J.F."/>
        </authorList>
    </citation>
    <scope>NUCLEOTIDE SEQUENCE [LARGE SCALE GENOMIC DNA]</scope>
</reference>
<organism evidence="1 2">
    <name type="scientific">Candidatus Zambryskibacteria bacterium RIFCSPLOWO2_01_FULL_45_21</name>
    <dbReference type="NCBI Taxonomy" id="1802761"/>
    <lineage>
        <taxon>Bacteria</taxon>
        <taxon>Candidatus Zambryskiibacteriota</taxon>
    </lineage>
</organism>
<evidence type="ECO:0000313" key="1">
    <source>
        <dbReference type="EMBL" id="OHB04484.1"/>
    </source>
</evidence>
<proteinExistence type="predicted"/>
<comment type="caution">
    <text evidence="1">The sequence shown here is derived from an EMBL/GenBank/DDBJ whole genome shotgun (WGS) entry which is preliminary data.</text>
</comment>
<dbReference type="AlphaFoldDB" id="A0A1G2U4R1"/>
<accession>A0A1G2U4R1</accession>
<dbReference type="Proteomes" id="UP000176800">
    <property type="component" value="Unassembled WGS sequence"/>
</dbReference>
<dbReference type="EMBL" id="MHWE01000006">
    <property type="protein sequence ID" value="OHB04484.1"/>
    <property type="molecule type" value="Genomic_DNA"/>
</dbReference>
<name>A0A1G2U4R1_9BACT</name>
<evidence type="ECO:0000313" key="2">
    <source>
        <dbReference type="Proteomes" id="UP000176800"/>
    </source>
</evidence>